<evidence type="ECO:0000256" key="10">
    <source>
        <dbReference type="ARBA" id="ARBA00023315"/>
    </source>
</evidence>
<evidence type="ECO:0000256" key="7">
    <source>
        <dbReference type="ARBA" id="ARBA00022832"/>
    </source>
</evidence>
<evidence type="ECO:0000256" key="6">
    <source>
        <dbReference type="ARBA" id="ARBA00022679"/>
    </source>
</evidence>
<dbReference type="InterPro" id="IPR000794">
    <property type="entry name" value="Beta-ketoacyl_synthase"/>
</dbReference>
<evidence type="ECO:0000256" key="3">
    <source>
        <dbReference type="ARBA" id="ARBA00012356"/>
    </source>
</evidence>
<sequence length="414" mass="43001">MTPKVVVTGIGAVTPLGATADATWQAILAGKSGVHTMDNDWSEKYGLAVDFAAQVDPQVVPENLKRVQAKRLDPSSQFALISAREAMADAGLEETDPDRTAVSWATGIGGVWTLLDAWDTLQEEGPRRVMPLTVPMLMPNGPAAAIGMEFKARAGVQTMVSACASSTESLGHAYDVVASGRADVVIAGGSEAAIHPITIASFNSMQALSRRTDSPETASRPYDVDRDGFVMGEGAGTLILETEEHAKARGAKIYAEVSSWGISNDAYHITGGEPGGQYALRAMQSALDNAELSPADIKHVNAHATSTPVGDIPESLAISQLLGSHVGDALVSATKSMTGHLLGGTGAVESILTVKALQTRTAPPTINIDEVDPEVVGINIVRDTPAELPAGDIAAISNSFGFGGHNAVVAFKSV</sequence>
<comment type="pathway">
    <text evidence="1 14">Lipid metabolism; fatty acid biosynthesis.</text>
</comment>
<keyword evidence="9 14" id="KW-0275">Fatty acid biosynthesis</keyword>
<dbReference type="NCBIfam" id="NF005589">
    <property type="entry name" value="PRK07314.1"/>
    <property type="match status" value="1"/>
</dbReference>
<evidence type="ECO:0000256" key="8">
    <source>
        <dbReference type="ARBA" id="ARBA00023098"/>
    </source>
</evidence>
<evidence type="ECO:0000256" key="13">
    <source>
        <dbReference type="ARBA" id="ARBA00047659"/>
    </source>
</evidence>
<dbReference type="GO" id="GO:0005829">
    <property type="term" value="C:cytosol"/>
    <property type="evidence" value="ECO:0007669"/>
    <property type="project" value="TreeGrafter"/>
</dbReference>
<dbReference type="FunFam" id="3.40.47.10:FF:000018">
    <property type="entry name" value="3-oxoacyl-[acyl-carrier-protein] synthase 2"/>
    <property type="match status" value="1"/>
</dbReference>
<evidence type="ECO:0000256" key="9">
    <source>
        <dbReference type="ARBA" id="ARBA00023160"/>
    </source>
</evidence>
<feature type="domain" description="Ketosynthase family 3 (KS3)" evidence="17">
    <location>
        <begin position="2"/>
        <end position="413"/>
    </location>
</feature>
<gene>
    <name evidence="18" type="ORF">AAFP32_07820</name>
</gene>
<dbReference type="Pfam" id="PF02801">
    <property type="entry name" value="Ketoacyl-synt_C"/>
    <property type="match status" value="1"/>
</dbReference>
<dbReference type="EMBL" id="CP158281">
    <property type="protein sequence ID" value="XBV90606.1"/>
    <property type="molecule type" value="Genomic_DNA"/>
</dbReference>
<evidence type="ECO:0000256" key="2">
    <source>
        <dbReference type="ARBA" id="ARBA00008467"/>
    </source>
</evidence>
<evidence type="ECO:0000256" key="14">
    <source>
        <dbReference type="PIRNR" id="PIRNR000447"/>
    </source>
</evidence>
<evidence type="ECO:0000256" key="1">
    <source>
        <dbReference type="ARBA" id="ARBA00005194"/>
    </source>
</evidence>
<dbReference type="RefSeq" id="WP_350271332.1">
    <property type="nucleotide sequence ID" value="NZ_CP158281.1"/>
</dbReference>
<dbReference type="PANTHER" id="PTHR11712:SF336">
    <property type="entry name" value="3-OXOACYL-[ACYL-CARRIER-PROTEIN] SYNTHASE, MITOCHONDRIAL"/>
    <property type="match status" value="1"/>
</dbReference>
<evidence type="ECO:0000259" key="17">
    <source>
        <dbReference type="PROSITE" id="PS52004"/>
    </source>
</evidence>
<name>A0AAU7UQ54_9MICO</name>
<dbReference type="SMART" id="SM00825">
    <property type="entry name" value="PKS_KS"/>
    <property type="match status" value="1"/>
</dbReference>
<dbReference type="InterPro" id="IPR014030">
    <property type="entry name" value="Ketoacyl_synth_N"/>
</dbReference>
<proteinExistence type="inferred from homology"/>
<comment type="catalytic activity">
    <reaction evidence="13 14">
        <text>a fatty acyl-[ACP] + malonyl-[ACP] + H(+) = a 3-oxoacyl-[ACP] + holo-[ACP] + CO2</text>
        <dbReference type="Rhea" id="RHEA:22836"/>
        <dbReference type="Rhea" id="RHEA-COMP:9623"/>
        <dbReference type="Rhea" id="RHEA-COMP:9685"/>
        <dbReference type="Rhea" id="RHEA-COMP:9916"/>
        <dbReference type="Rhea" id="RHEA-COMP:14125"/>
        <dbReference type="ChEBI" id="CHEBI:15378"/>
        <dbReference type="ChEBI" id="CHEBI:16526"/>
        <dbReference type="ChEBI" id="CHEBI:64479"/>
        <dbReference type="ChEBI" id="CHEBI:78449"/>
        <dbReference type="ChEBI" id="CHEBI:78776"/>
        <dbReference type="ChEBI" id="CHEBI:138651"/>
    </reaction>
</comment>
<evidence type="ECO:0000313" key="18">
    <source>
        <dbReference type="EMBL" id="XBV90606.1"/>
    </source>
</evidence>
<accession>A0AAU7UQ54</accession>
<reference evidence="18" key="1">
    <citation type="submission" date="2024-06" db="EMBL/GenBank/DDBJ databases">
        <title>Brevibacterium koreense sp. nov., isolated from jogae-jeotgal, a Korean fermented seafood.</title>
        <authorList>
            <person name="Whon T.W."/>
            <person name="Nam S."/>
            <person name="Kim Y."/>
        </authorList>
    </citation>
    <scope>NUCLEOTIDE SEQUENCE</scope>
    <source>
        <strain evidence="18">CBA3109</strain>
    </source>
</reference>
<comment type="similarity">
    <text evidence="2 14 16">Belongs to the thiolase-like superfamily. Beta-ketoacyl-ACP synthases family.</text>
</comment>
<dbReference type="EC" id="2.3.1.179" evidence="3 14"/>
<dbReference type="PIRSF" id="PIRSF000447">
    <property type="entry name" value="KAS_II"/>
    <property type="match status" value="1"/>
</dbReference>
<comment type="function">
    <text evidence="11 14">Involved in the type II fatty acid elongation cycle. Catalyzes the elongation of a wide range of acyl-ACP by the addition of two carbons from malonyl-ACP to an acyl acceptor. Can efficiently catalyze the conversion of palmitoleoyl-ACP (cis-hexadec-9-enoyl-ACP) to cis-vaccenoyl-ACP (cis-octadec-11-enoyl-ACP), an essential step in the thermal regulation of fatty acid composition.</text>
</comment>
<dbReference type="InterPro" id="IPR014031">
    <property type="entry name" value="Ketoacyl_synth_C"/>
</dbReference>
<keyword evidence="8" id="KW-0443">Lipid metabolism</keyword>
<keyword evidence="6 14" id="KW-0808">Transferase</keyword>
<comment type="catalytic activity">
    <reaction evidence="12 14">
        <text>(9Z)-hexadecenoyl-[ACP] + malonyl-[ACP] + H(+) = 3-oxo-(11Z)-octadecenoyl-[ACP] + holo-[ACP] + CO2</text>
        <dbReference type="Rhea" id="RHEA:55040"/>
        <dbReference type="Rhea" id="RHEA-COMP:9623"/>
        <dbReference type="Rhea" id="RHEA-COMP:9685"/>
        <dbReference type="Rhea" id="RHEA-COMP:10800"/>
        <dbReference type="Rhea" id="RHEA-COMP:14074"/>
        <dbReference type="ChEBI" id="CHEBI:15378"/>
        <dbReference type="ChEBI" id="CHEBI:16526"/>
        <dbReference type="ChEBI" id="CHEBI:64479"/>
        <dbReference type="ChEBI" id="CHEBI:78449"/>
        <dbReference type="ChEBI" id="CHEBI:83989"/>
        <dbReference type="ChEBI" id="CHEBI:138538"/>
        <dbReference type="EC" id="2.3.1.179"/>
    </reaction>
</comment>
<dbReference type="Gene3D" id="3.40.47.10">
    <property type="match status" value="1"/>
</dbReference>
<dbReference type="AlphaFoldDB" id="A0AAU7UQ54"/>
<dbReference type="CDD" id="cd00834">
    <property type="entry name" value="KAS_I_II"/>
    <property type="match status" value="1"/>
</dbReference>
<dbReference type="GO" id="GO:0004315">
    <property type="term" value="F:3-oxoacyl-[acyl-carrier-protein] synthase activity"/>
    <property type="evidence" value="ECO:0007669"/>
    <property type="project" value="UniProtKB-EC"/>
</dbReference>
<evidence type="ECO:0000256" key="4">
    <source>
        <dbReference type="ARBA" id="ARBA00014657"/>
    </source>
</evidence>
<evidence type="ECO:0000256" key="11">
    <source>
        <dbReference type="ARBA" id="ARBA00024006"/>
    </source>
</evidence>
<dbReference type="SUPFAM" id="SSF53901">
    <property type="entry name" value="Thiolase-like"/>
    <property type="match status" value="2"/>
</dbReference>
<evidence type="ECO:0000256" key="5">
    <source>
        <dbReference type="ARBA" id="ARBA00022516"/>
    </source>
</evidence>
<dbReference type="PROSITE" id="PS52004">
    <property type="entry name" value="KS3_2"/>
    <property type="match status" value="1"/>
</dbReference>
<dbReference type="GO" id="GO:0006633">
    <property type="term" value="P:fatty acid biosynthetic process"/>
    <property type="evidence" value="ECO:0007669"/>
    <property type="project" value="UniProtKB-KW"/>
</dbReference>
<evidence type="ECO:0000256" key="16">
    <source>
        <dbReference type="RuleBase" id="RU003694"/>
    </source>
</evidence>
<feature type="active site" description="For beta-ketoacyl synthase activity" evidence="15">
    <location>
        <position position="163"/>
    </location>
</feature>
<dbReference type="InterPro" id="IPR017568">
    <property type="entry name" value="3-oxoacyl-ACP_synth-2"/>
</dbReference>
<dbReference type="InterPro" id="IPR016039">
    <property type="entry name" value="Thiolase-like"/>
</dbReference>
<organism evidence="18">
    <name type="scientific">Brevibacterium koreense</name>
    <dbReference type="NCBI Taxonomy" id="3140787"/>
    <lineage>
        <taxon>Bacteria</taxon>
        <taxon>Bacillati</taxon>
        <taxon>Actinomycetota</taxon>
        <taxon>Actinomycetes</taxon>
        <taxon>Micrococcales</taxon>
        <taxon>Brevibacteriaceae</taxon>
        <taxon>Brevibacterium</taxon>
    </lineage>
</organism>
<keyword evidence="5 14" id="KW-0444">Lipid biosynthesis</keyword>
<evidence type="ECO:0000256" key="15">
    <source>
        <dbReference type="PIRSR" id="PIRSR000447-1"/>
    </source>
</evidence>
<keyword evidence="10 14" id="KW-0012">Acyltransferase</keyword>
<keyword evidence="7" id="KW-0276">Fatty acid metabolism</keyword>
<dbReference type="PANTHER" id="PTHR11712">
    <property type="entry name" value="POLYKETIDE SYNTHASE-RELATED"/>
    <property type="match status" value="1"/>
</dbReference>
<dbReference type="InterPro" id="IPR020841">
    <property type="entry name" value="PKS_Beta-ketoAc_synthase_dom"/>
</dbReference>
<dbReference type="KEGG" id="bkr:AAFP32_07820"/>
<evidence type="ECO:0000256" key="12">
    <source>
        <dbReference type="ARBA" id="ARBA00047318"/>
    </source>
</evidence>
<protein>
    <recommendedName>
        <fullName evidence="4 14">3-oxoacyl-[acyl-carrier-protein] synthase 2</fullName>
        <ecNumber evidence="3 14">2.3.1.179</ecNumber>
    </recommendedName>
</protein>
<dbReference type="Pfam" id="PF00109">
    <property type="entry name" value="ketoacyl-synt"/>
    <property type="match status" value="1"/>
</dbReference>